<keyword evidence="2 4" id="KW-0238">DNA-binding</keyword>
<gene>
    <name evidence="6" type="ORF">HPE56_10650</name>
</gene>
<accession>A0ABR7V0C9</accession>
<evidence type="ECO:0000256" key="3">
    <source>
        <dbReference type="ARBA" id="ARBA00023172"/>
    </source>
</evidence>
<dbReference type="Pfam" id="PF13102">
    <property type="entry name" value="Phage_int_SAM_5"/>
    <property type="match status" value="1"/>
</dbReference>
<dbReference type="InterPro" id="IPR011010">
    <property type="entry name" value="DNA_brk_join_enz"/>
</dbReference>
<evidence type="ECO:0000256" key="1">
    <source>
        <dbReference type="ARBA" id="ARBA00022908"/>
    </source>
</evidence>
<dbReference type="CDD" id="cd01185">
    <property type="entry name" value="INTN1_C_like"/>
    <property type="match status" value="1"/>
</dbReference>
<dbReference type="InterPro" id="IPR002104">
    <property type="entry name" value="Integrase_catalytic"/>
</dbReference>
<evidence type="ECO:0000256" key="4">
    <source>
        <dbReference type="PROSITE-ProRule" id="PRU01248"/>
    </source>
</evidence>
<proteinExistence type="predicted"/>
<dbReference type="Gene3D" id="1.10.150.130">
    <property type="match status" value="1"/>
</dbReference>
<organism evidence="6 7">
    <name type="scientific">Maribacter aquimaris</name>
    <dbReference type="NCBI Taxonomy" id="2737171"/>
    <lineage>
        <taxon>Bacteria</taxon>
        <taxon>Pseudomonadati</taxon>
        <taxon>Bacteroidota</taxon>
        <taxon>Flavobacteriia</taxon>
        <taxon>Flavobacteriales</taxon>
        <taxon>Flavobacteriaceae</taxon>
        <taxon>Maribacter</taxon>
    </lineage>
</organism>
<dbReference type="SUPFAM" id="SSF56349">
    <property type="entry name" value="DNA breaking-rejoining enzymes"/>
    <property type="match status" value="1"/>
</dbReference>
<dbReference type="Gene3D" id="1.10.443.10">
    <property type="entry name" value="Intergrase catalytic core"/>
    <property type="match status" value="1"/>
</dbReference>
<dbReference type="RefSeq" id="WP_188243745.1">
    <property type="nucleotide sequence ID" value="NZ_JABTCF010000006.1"/>
</dbReference>
<sequence>MASVNFLYRSTKREAFLNVRLLYRVVSQDYEKGYKDFVLGAKTKLKVSKYYWDETHKKNLRDIKDVDQRNLYTETNQELMRIEDHILSAFDKVDSKEVIDKKWLNTILEKYYNPTSNDGPKIPTDLIGYFDHYIEYRRNELDEKGIRRIKVTKNKMVRLQEYLGSIILIKDINEDFKIKYQDYCNNEKYSQNTQQRELSLIKTVCNHARYSGLETHVQLDSLKIAKEPVNHIFLNFGEIEKIKNLKLDTGYLDNARDWLLISCYTGQRVSDFMRFTKENIRIEKGKYFLEFTQQKTKKRMVIPLSKEAREVLKKRGGEFPRPISDQKYNDYIKVVCQKAGLNELVKGKKRTKVKDKTYRDVSDTFEKWELVSSHIGRRSFASNYYGKVPTTFLINITGHSSEKMFLNYIKKSNLDLAVESYKYFD</sequence>
<feature type="domain" description="Core-binding (CB)" evidence="5">
    <location>
        <begin position="124"/>
        <end position="209"/>
    </location>
</feature>
<dbReference type="Proteomes" id="UP001166021">
    <property type="component" value="Unassembled WGS sequence"/>
</dbReference>
<name>A0ABR7V0C9_9FLAO</name>
<evidence type="ECO:0000313" key="6">
    <source>
        <dbReference type="EMBL" id="MBD0778253.1"/>
    </source>
</evidence>
<reference evidence="6" key="1">
    <citation type="submission" date="2020-05" db="EMBL/GenBank/DDBJ databases">
        <title>The draft genome sequence of Maribacter sp. ANRC-HE7.</title>
        <authorList>
            <person name="Mu L."/>
        </authorList>
    </citation>
    <scope>NUCLEOTIDE SEQUENCE</scope>
    <source>
        <strain evidence="6">ANRC-HE7</strain>
    </source>
</reference>
<keyword evidence="7" id="KW-1185">Reference proteome</keyword>
<keyword evidence="1" id="KW-0229">DNA integration</keyword>
<evidence type="ECO:0000259" key="5">
    <source>
        <dbReference type="PROSITE" id="PS51900"/>
    </source>
</evidence>
<dbReference type="Pfam" id="PF00589">
    <property type="entry name" value="Phage_integrase"/>
    <property type="match status" value="1"/>
</dbReference>
<dbReference type="PROSITE" id="PS51900">
    <property type="entry name" value="CB"/>
    <property type="match status" value="1"/>
</dbReference>
<dbReference type="EMBL" id="JABTCF010000006">
    <property type="protein sequence ID" value="MBD0778253.1"/>
    <property type="molecule type" value="Genomic_DNA"/>
</dbReference>
<dbReference type="InterPro" id="IPR013762">
    <property type="entry name" value="Integrase-like_cat_sf"/>
</dbReference>
<evidence type="ECO:0000256" key="2">
    <source>
        <dbReference type="ARBA" id="ARBA00023125"/>
    </source>
</evidence>
<protein>
    <submittedName>
        <fullName evidence="6">Tyrosine-type recombinase/integrase</fullName>
    </submittedName>
</protein>
<keyword evidence="3" id="KW-0233">DNA recombination</keyword>
<dbReference type="InterPro" id="IPR025269">
    <property type="entry name" value="SAM-like_dom"/>
</dbReference>
<dbReference type="InterPro" id="IPR044068">
    <property type="entry name" value="CB"/>
</dbReference>
<comment type="caution">
    <text evidence="6">The sequence shown here is derived from an EMBL/GenBank/DDBJ whole genome shotgun (WGS) entry which is preliminary data.</text>
</comment>
<evidence type="ECO:0000313" key="7">
    <source>
        <dbReference type="Proteomes" id="UP001166021"/>
    </source>
</evidence>
<dbReference type="InterPro" id="IPR010998">
    <property type="entry name" value="Integrase_recombinase_N"/>
</dbReference>